<feature type="transmembrane region" description="Helical" evidence="2">
    <location>
        <begin position="151"/>
        <end position="170"/>
    </location>
</feature>
<feature type="transmembrane region" description="Helical" evidence="2">
    <location>
        <begin position="76"/>
        <end position="100"/>
    </location>
</feature>
<keyword evidence="2" id="KW-1133">Transmembrane helix</keyword>
<feature type="region of interest" description="Disordered" evidence="1">
    <location>
        <begin position="187"/>
        <end position="212"/>
    </location>
</feature>
<dbReference type="Gene3D" id="3.90.420.10">
    <property type="entry name" value="Oxidoreductase, molybdopterin-binding domain"/>
    <property type="match status" value="1"/>
</dbReference>
<name>A0ABU5N8A0_9MICO</name>
<dbReference type="CDD" id="cd00321">
    <property type="entry name" value="SO_family_Moco"/>
    <property type="match status" value="1"/>
</dbReference>
<dbReference type="InterPro" id="IPR036374">
    <property type="entry name" value="OxRdtase_Mopterin-bd_sf"/>
</dbReference>
<dbReference type="InterPro" id="IPR008335">
    <property type="entry name" value="Mopterin_OxRdtase_euk"/>
</dbReference>
<feature type="domain" description="Oxidoreductase molybdopterin-binding" evidence="3">
    <location>
        <begin position="278"/>
        <end position="410"/>
    </location>
</feature>
<accession>A0ABU5N8A0</accession>
<feature type="transmembrane region" description="Helical" evidence="2">
    <location>
        <begin position="35"/>
        <end position="56"/>
    </location>
</feature>
<protein>
    <submittedName>
        <fullName evidence="4">Molybdopterin-dependent oxidoreductase</fullName>
    </submittedName>
</protein>
<dbReference type="Pfam" id="PF00174">
    <property type="entry name" value="Oxidored_molyb"/>
    <property type="match status" value="1"/>
</dbReference>
<keyword evidence="2" id="KW-0812">Transmembrane</keyword>
<dbReference type="PANTHER" id="PTHR43032">
    <property type="entry name" value="PROTEIN-METHIONINE-SULFOXIDE REDUCTASE"/>
    <property type="match status" value="1"/>
</dbReference>
<gene>
    <name evidence="4" type="ORF">R2Q92_10525</name>
</gene>
<dbReference type="Proteomes" id="UP001291912">
    <property type="component" value="Unassembled WGS sequence"/>
</dbReference>
<dbReference type="PANTHER" id="PTHR43032:SF2">
    <property type="entry name" value="BLL0505 PROTEIN"/>
    <property type="match status" value="1"/>
</dbReference>
<evidence type="ECO:0000313" key="4">
    <source>
        <dbReference type="EMBL" id="MDZ8162272.1"/>
    </source>
</evidence>
<dbReference type="PRINTS" id="PR00407">
    <property type="entry name" value="EUMOPTERIN"/>
</dbReference>
<dbReference type="SUPFAM" id="SSF56524">
    <property type="entry name" value="Oxidoreductase molybdopterin-binding domain"/>
    <property type="match status" value="1"/>
</dbReference>
<evidence type="ECO:0000313" key="5">
    <source>
        <dbReference type="Proteomes" id="UP001291912"/>
    </source>
</evidence>
<feature type="compositionally biased region" description="Basic and acidic residues" evidence="1">
    <location>
        <begin position="197"/>
        <end position="212"/>
    </location>
</feature>
<dbReference type="InterPro" id="IPR000572">
    <property type="entry name" value="OxRdtase_Mopterin-bd_dom"/>
</dbReference>
<proteinExistence type="predicted"/>
<evidence type="ECO:0000256" key="2">
    <source>
        <dbReference type="SAM" id="Phobius"/>
    </source>
</evidence>
<organism evidence="4 5">
    <name type="scientific">Microbacterium aquimaris</name>
    <dbReference type="NCBI Taxonomy" id="459816"/>
    <lineage>
        <taxon>Bacteria</taxon>
        <taxon>Bacillati</taxon>
        <taxon>Actinomycetota</taxon>
        <taxon>Actinomycetes</taxon>
        <taxon>Micrococcales</taxon>
        <taxon>Microbacteriaceae</taxon>
        <taxon>Microbacterium</taxon>
    </lineage>
</organism>
<dbReference type="EMBL" id="JAWJYN010000002">
    <property type="protein sequence ID" value="MDZ8162272.1"/>
    <property type="molecule type" value="Genomic_DNA"/>
</dbReference>
<sequence>MAGLTAAASARVERFVDAARERTSTPPRRTRTTVVLGRALGVLVAVCFLTGLYSHLLQNPVGWLPLFPRPVWLYQVTQGTHVLAGLVMVPVLLGKLWAVYPRLFTWPPVTGPVAVLERGSIALLVGSALVEVAIGVMNIAQWYAFDFSFRRVHFVLAWVLVGSVILHIAVKLPLIIAFWRPVPADPAATEQPPARTWPEHPDPDPDRRPTEAEAISRRGALIAVAASAGAILLGTAGQTVAPLASLAVLSPRRPGIGPQGLPVNRTAAEAGVRQRDVDDDWTIRIAGATSALALSRSELAALPQTTADLPIACVEGWSQTATWTGVPLREVLELAGGTAGAGVRVTSLQVRGAFSRTVMPQVYVDDPLTLIALKLGGEELDIDHGYPARIIAPGRPGVMQTKWLSSIEVLR</sequence>
<feature type="transmembrane region" description="Helical" evidence="2">
    <location>
        <begin position="121"/>
        <end position="145"/>
    </location>
</feature>
<evidence type="ECO:0000256" key="1">
    <source>
        <dbReference type="SAM" id="MobiDB-lite"/>
    </source>
</evidence>
<reference evidence="4 5" key="1">
    <citation type="submission" date="2023-10" db="EMBL/GenBank/DDBJ databases">
        <title>Microbacterium xanthum sp. nov., isolated from seaweed.</title>
        <authorList>
            <person name="Lee S.D."/>
        </authorList>
    </citation>
    <scope>NUCLEOTIDE SEQUENCE [LARGE SCALE GENOMIC DNA]</scope>
    <source>
        <strain evidence="4 5">KCTC 19124</strain>
    </source>
</reference>
<evidence type="ECO:0000259" key="3">
    <source>
        <dbReference type="Pfam" id="PF00174"/>
    </source>
</evidence>
<comment type="caution">
    <text evidence="4">The sequence shown here is derived from an EMBL/GenBank/DDBJ whole genome shotgun (WGS) entry which is preliminary data.</text>
</comment>
<keyword evidence="2" id="KW-0472">Membrane</keyword>
<keyword evidence="5" id="KW-1185">Reference proteome</keyword>
<dbReference type="RefSeq" id="WP_194424741.1">
    <property type="nucleotide sequence ID" value="NZ_BAAAPT010000002.1"/>
</dbReference>